<organism evidence="1 2">
    <name type="scientific">Hymenobacter cyanobacteriorum</name>
    <dbReference type="NCBI Taxonomy" id="2926463"/>
    <lineage>
        <taxon>Bacteria</taxon>
        <taxon>Pseudomonadati</taxon>
        <taxon>Bacteroidota</taxon>
        <taxon>Cytophagia</taxon>
        <taxon>Cytophagales</taxon>
        <taxon>Hymenobacteraceae</taxon>
        <taxon>Hymenobacter</taxon>
    </lineage>
</organism>
<dbReference type="Proteomes" id="UP001139193">
    <property type="component" value="Unassembled WGS sequence"/>
</dbReference>
<comment type="caution">
    <text evidence="1">The sequence shown here is derived from an EMBL/GenBank/DDBJ whole genome shotgun (WGS) entry which is preliminary data.</text>
</comment>
<name>A0A9X2AFU9_9BACT</name>
<keyword evidence="2" id="KW-1185">Reference proteome</keyword>
<gene>
    <name evidence="1" type="ORF">MON38_05785</name>
</gene>
<evidence type="ECO:0000313" key="2">
    <source>
        <dbReference type="Proteomes" id="UP001139193"/>
    </source>
</evidence>
<dbReference type="RefSeq" id="WP_241935206.1">
    <property type="nucleotide sequence ID" value="NZ_JALBGC010000002.1"/>
</dbReference>
<reference evidence="1" key="1">
    <citation type="submission" date="2022-03" db="EMBL/GenBank/DDBJ databases">
        <title>Bacterial whole genome sequence for Hymenobacter sp. DH14.</title>
        <authorList>
            <person name="Le V."/>
        </authorList>
    </citation>
    <scope>NUCLEOTIDE SEQUENCE</scope>
    <source>
        <strain evidence="1">DH14</strain>
    </source>
</reference>
<accession>A0A9X2AFU9</accession>
<dbReference type="AlphaFoldDB" id="A0A9X2AFU9"/>
<dbReference type="EMBL" id="JALBGC010000002">
    <property type="protein sequence ID" value="MCI1186923.1"/>
    <property type="molecule type" value="Genomic_DNA"/>
</dbReference>
<sequence length="138" mass="14705">MNNVFVLLASLMLRLSMPHGPAGHAARLGEFEKPVPTVDSLQAAATRRTAYLADALQLRYAQTLQVKRSTHAQLQALDSLRFAAPAAYDAPAQQAAIAGIGAGYQRALARTLTAAQYEALLRLEAPEAPAAVILTARK</sequence>
<evidence type="ECO:0000313" key="1">
    <source>
        <dbReference type="EMBL" id="MCI1186923.1"/>
    </source>
</evidence>
<protein>
    <submittedName>
        <fullName evidence="1">Uncharacterized protein</fullName>
    </submittedName>
</protein>
<proteinExistence type="predicted"/>